<dbReference type="AlphaFoldDB" id="A0A8S0VAD8"/>
<name>A0A8S0VAD8_OLEEU</name>
<dbReference type="OrthoDB" id="1737052at2759"/>
<accession>A0A8S0VAD8</accession>
<evidence type="ECO:0000313" key="1">
    <source>
        <dbReference type="EMBL" id="CAA3027945.1"/>
    </source>
</evidence>
<sequence>DVLITPFTCGGTGSGDAIVAGIMRKITTYPEMYANEDILVRQLRLISQWTIGVVRGFPTKVLDKI</sequence>
<proteinExistence type="predicted"/>
<dbReference type="Proteomes" id="UP000594638">
    <property type="component" value="Unassembled WGS sequence"/>
</dbReference>
<organism evidence="1 2">
    <name type="scientific">Olea europaea subsp. europaea</name>
    <dbReference type="NCBI Taxonomy" id="158383"/>
    <lineage>
        <taxon>Eukaryota</taxon>
        <taxon>Viridiplantae</taxon>
        <taxon>Streptophyta</taxon>
        <taxon>Embryophyta</taxon>
        <taxon>Tracheophyta</taxon>
        <taxon>Spermatophyta</taxon>
        <taxon>Magnoliopsida</taxon>
        <taxon>eudicotyledons</taxon>
        <taxon>Gunneridae</taxon>
        <taxon>Pentapetalae</taxon>
        <taxon>asterids</taxon>
        <taxon>lamiids</taxon>
        <taxon>Lamiales</taxon>
        <taxon>Oleaceae</taxon>
        <taxon>Oleeae</taxon>
        <taxon>Olea</taxon>
    </lineage>
</organism>
<reference evidence="1 2" key="1">
    <citation type="submission" date="2019-12" db="EMBL/GenBank/DDBJ databases">
        <authorList>
            <person name="Alioto T."/>
            <person name="Alioto T."/>
            <person name="Gomez Garrido J."/>
        </authorList>
    </citation>
    <scope>NUCLEOTIDE SEQUENCE [LARGE SCALE GENOMIC DNA]</scope>
</reference>
<evidence type="ECO:0000313" key="2">
    <source>
        <dbReference type="Proteomes" id="UP000594638"/>
    </source>
</evidence>
<protein>
    <submittedName>
        <fullName evidence="1">Fructokinase-like 1, chloroplastic</fullName>
    </submittedName>
</protein>
<gene>
    <name evidence="1" type="ORF">OLEA9_A083819</name>
</gene>
<feature type="non-terminal residue" evidence="1">
    <location>
        <position position="1"/>
    </location>
</feature>
<comment type="caution">
    <text evidence="1">The sequence shown here is derived from an EMBL/GenBank/DDBJ whole genome shotgun (WGS) entry which is preliminary data.</text>
</comment>
<keyword evidence="2" id="KW-1185">Reference proteome</keyword>
<dbReference type="EMBL" id="CACTIH010009229">
    <property type="protein sequence ID" value="CAA3027945.1"/>
    <property type="molecule type" value="Genomic_DNA"/>
</dbReference>
<dbReference type="Gramene" id="OE9A083819T1">
    <property type="protein sequence ID" value="OE9A083819C1"/>
    <property type="gene ID" value="OE9A083819"/>
</dbReference>